<keyword evidence="4 7" id="KW-0812">Transmembrane</keyword>
<comment type="caution">
    <text evidence="8">The sequence shown here is derived from an EMBL/GenBank/DDBJ whole genome shotgun (WGS) entry which is preliminary data.</text>
</comment>
<dbReference type="UniPathway" id="UPA00664"/>
<dbReference type="EC" id="2.5.1.145" evidence="7"/>
<comment type="catalytic activity">
    <reaction evidence="7">
        <text>L-cysteinyl-[prolipoprotein] + a 1,2-diacyl-sn-glycero-3-phospho-(1'-sn-glycerol) = an S-1,2-diacyl-sn-glyceryl-L-cysteinyl-[prolipoprotein] + sn-glycerol 1-phosphate + H(+)</text>
        <dbReference type="Rhea" id="RHEA:56712"/>
        <dbReference type="Rhea" id="RHEA-COMP:14679"/>
        <dbReference type="Rhea" id="RHEA-COMP:14680"/>
        <dbReference type="ChEBI" id="CHEBI:15378"/>
        <dbReference type="ChEBI" id="CHEBI:29950"/>
        <dbReference type="ChEBI" id="CHEBI:57685"/>
        <dbReference type="ChEBI" id="CHEBI:64716"/>
        <dbReference type="ChEBI" id="CHEBI:140658"/>
        <dbReference type="EC" id="2.5.1.145"/>
    </reaction>
</comment>
<feature type="transmembrane region" description="Helical" evidence="7">
    <location>
        <begin position="69"/>
        <end position="88"/>
    </location>
</feature>
<keyword evidence="2 7" id="KW-1003">Cell membrane</keyword>
<evidence type="ECO:0000256" key="2">
    <source>
        <dbReference type="ARBA" id="ARBA00022475"/>
    </source>
</evidence>
<keyword evidence="5 7" id="KW-1133">Transmembrane helix</keyword>
<feature type="transmembrane region" description="Helical" evidence="7">
    <location>
        <begin position="189"/>
        <end position="207"/>
    </location>
</feature>
<keyword evidence="8" id="KW-0449">Lipoprotein</keyword>
<comment type="pathway">
    <text evidence="7">Protein modification; lipoprotein biosynthesis (diacylglyceryl transfer).</text>
</comment>
<organism evidence="8 9">
    <name type="scientific">Sandaracinobacter neustonicus</name>
    <dbReference type="NCBI Taxonomy" id="1715348"/>
    <lineage>
        <taxon>Bacteria</taxon>
        <taxon>Pseudomonadati</taxon>
        <taxon>Pseudomonadota</taxon>
        <taxon>Alphaproteobacteria</taxon>
        <taxon>Sphingomonadales</taxon>
        <taxon>Sphingosinicellaceae</taxon>
        <taxon>Sandaracinobacter</taxon>
    </lineage>
</organism>
<dbReference type="HAMAP" id="MF_01147">
    <property type="entry name" value="Lgt"/>
    <property type="match status" value="1"/>
</dbReference>
<dbReference type="GO" id="GO:0042158">
    <property type="term" value="P:lipoprotein biosynthetic process"/>
    <property type="evidence" value="ECO:0007669"/>
    <property type="project" value="UniProtKB-UniRule"/>
</dbReference>
<keyword evidence="3 7" id="KW-0808">Transferase</keyword>
<feature type="transmembrane region" description="Helical" evidence="7">
    <location>
        <begin position="243"/>
        <end position="267"/>
    </location>
</feature>
<comment type="function">
    <text evidence="7">Catalyzes the transfer of the diacylglyceryl group from phosphatidylglycerol to the sulfhydryl group of the N-terminal cysteine of a prolipoprotein, the first step in the formation of mature lipoproteins.</text>
</comment>
<evidence type="ECO:0000256" key="6">
    <source>
        <dbReference type="ARBA" id="ARBA00023136"/>
    </source>
</evidence>
<dbReference type="Pfam" id="PF01790">
    <property type="entry name" value="LGT"/>
    <property type="match status" value="1"/>
</dbReference>
<dbReference type="EMBL" id="VFSU01000030">
    <property type="protein sequence ID" value="TPE59443.1"/>
    <property type="molecule type" value="Genomic_DNA"/>
</dbReference>
<proteinExistence type="inferred from homology"/>
<evidence type="ECO:0000256" key="5">
    <source>
        <dbReference type="ARBA" id="ARBA00022989"/>
    </source>
</evidence>
<dbReference type="OrthoDB" id="871140at2"/>
<feature type="binding site" evidence="7">
    <location>
        <position position="151"/>
    </location>
    <ligand>
        <name>a 1,2-diacyl-sn-glycero-3-phospho-(1'-sn-glycerol)</name>
        <dbReference type="ChEBI" id="CHEBI:64716"/>
    </ligand>
</feature>
<dbReference type="PANTHER" id="PTHR30589:SF0">
    <property type="entry name" value="PHOSPHATIDYLGLYCEROL--PROLIPOPROTEIN DIACYLGLYCERYL TRANSFERASE"/>
    <property type="match status" value="1"/>
</dbReference>
<dbReference type="PROSITE" id="PS01311">
    <property type="entry name" value="LGT"/>
    <property type="match status" value="1"/>
</dbReference>
<dbReference type="NCBIfam" id="TIGR00544">
    <property type="entry name" value="lgt"/>
    <property type="match status" value="1"/>
</dbReference>
<evidence type="ECO:0000313" key="8">
    <source>
        <dbReference type="EMBL" id="TPE59443.1"/>
    </source>
</evidence>
<name>A0A501XGK6_9SPHN</name>
<evidence type="ECO:0000256" key="4">
    <source>
        <dbReference type="ARBA" id="ARBA00022692"/>
    </source>
</evidence>
<feature type="transmembrane region" description="Helical" evidence="7">
    <location>
        <begin position="132"/>
        <end position="153"/>
    </location>
</feature>
<keyword evidence="6 7" id="KW-0472">Membrane</keyword>
<feature type="transmembrane region" description="Helical" evidence="7">
    <location>
        <begin position="31"/>
        <end position="49"/>
    </location>
</feature>
<accession>A0A501XGK6</accession>
<feature type="transmembrane region" description="Helical" evidence="7">
    <location>
        <begin position="214"/>
        <end position="231"/>
    </location>
</feature>
<evidence type="ECO:0000256" key="1">
    <source>
        <dbReference type="ARBA" id="ARBA00007150"/>
    </source>
</evidence>
<dbReference type="PANTHER" id="PTHR30589">
    <property type="entry name" value="PROLIPOPROTEIN DIACYLGLYCERYL TRANSFERASE"/>
    <property type="match status" value="1"/>
</dbReference>
<evidence type="ECO:0000256" key="3">
    <source>
        <dbReference type="ARBA" id="ARBA00022679"/>
    </source>
</evidence>
<dbReference type="InterPro" id="IPR001640">
    <property type="entry name" value="Lgt"/>
</dbReference>
<dbReference type="GO" id="GO:0008961">
    <property type="term" value="F:phosphatidylglycerol-prolipoprotein diacylglyceryl transferase activity"/>
    <property type="evidence" value="ECO:0007669"/>
    <property type="project" value="UniProtKB-UniRule"/>
</dbReference>
<comment type="similarity">
    <text evidence="1 7">Belongs to the Lgt family.</text>
</comment>
<gene>
    <name evidence="7" type="primary">lgt</name>
    <name evidence="8" type="ORF">FJQ54_13195</name>
</gene>
<dbReference type="AlphaFoldDB" id="A0A501XGK6"/>
<protein>
    <recommendedName>
        <fullName evidence="7">Phosphatidylglycerol--prolipoprotein diacylglyceryl transferase</fullName>
        <ecNumber evidence="7">2.5.1.145</ecNumber>
    </recommendedName>
</protein>
<evidence type="ECO:0000313" key="9">
    <source>
        <dbReference type="Proteomes" id="UP000319897"/>
    </source>
</evidence>
<dbReference type="GO" id="GO:0005886">
    <property type="term" value="C:plasma membrane"/>
    <property type="evidence" value="ECO:0007669"/>
    <property type="project" value="UniProtKB-SubCell"/>
</dbReference>
<dbReference type="Proteomes" id="UP000319897">
    <property type="component" value="Unassembled WGS sequence"/>
</dbReference>
<keyword evidence="9" id="KW-1185">Reference proteome</keyword>
<comment type="subcellular location">
    <subcellularLocation>
        <location evidence="7">Cell membrane</location>
        <topology evidence="7">Multi-pass membrane protein</topology>
    </subcellularLocation>
</comment>
<reference evidence="8 9" key="1">
    <citation type="submission" date="2019-06" db="EMBL/GenBank/DDBJ databases">
        <authorList>
            <person name="Lee I."/>
            <person name="Jang G.I."/>
            <person name="Hwang C.Y."/>
        </authorList>
    </citation>
    <scope>NUCLEOTIDE SEQUENCE [LARGE SCALE GENOMIC DNA]</scope>
    <source>
        <strain evidence="8 9">PAMC 28131</strain>
    </source>
</reference>
<sequence length="277" mass="30747">MKRGMEFFQTPVEWASLGLDPVALQIGPLALRWYSLAYILGIIAGWWLLLRMVRRPGSPMTAKHVDDLVTWCTLGVILGGRLAYVIFYNPRQYIENPLDVFKLWEGGMSFHGGLTGVILAIVLYARSQGLSALRILDYVAVVAPIGLLLGRFANFVNGELWGRPTDGTWGIIFPDAGPEPRHPSQLYEAALEGAMLLILLNLLFWGTRARLKPGLLGGIFITGYGLSRFAIEFFREPDAQLGVLAMGMTMGQLLSLPMILFGLWLLATLNRRETAQL</sequence>
<feature type="transmembrane region" description="Helical" evidence="7">
    <location>
        <begin position="108"/>
        <end position="125"/>
    </location>
</feature>
<evidence type="ECO:0000256" key="7">
    <source>
        <dbReference type="HAMAP-Rule" id="MF_01147"/>
    </source>
</evidence>